<keyword evidence="2" id="KW-0418">Kinase</keyword>
<dbReference type="InterPro" id="IPR001437">
    <property type="entry name" value="Tscrpt_elong_fac_GreA/B_C"/>
</dbReference>
<comment type="caution">
    <text evidence="2">The sequence shown here is derived from an EMBL/GenBank/DDBJ whole genome shotgun (WGS) entry which is preliminary data.</text>
</comment>
<evidence type="ECO:0000313" key="3">
    <source>
        <dbReference type="Proteomes" id="UP000289821"/>
    </source>
</evidence>
<dbReference type="Pfam" id="PF01272">
    <property type="entry name" value="GreA_GreB"/>
    <property type="match status" value="1"/>
</dbReference>
<dbReference type="SUPFAM" id="SSF54534">
    <property type="entry name" value="FKBP-like"/>
    <property type="match status" value="1"/>
</dbReference>
<dbReference type="GO" id="GO:0016301">
    <property type="term" value="F:kinase activity"/>
    <property type="evidence" value="ECO:0007669"/>
    <property type="project" value="UniProtKB-KW"/>
</dbReference>
<dbReference type="PANTHER" id="PTHR30437">
    <property type="entry name" value="TRANSCRIPTION ELONGATION FACTOR GREA"/>
    <property type="match status" value="1"/>
</dbReference>
<name>A0A4Q0NTD7_9FLAO</name>
<evidence type="ECO:0000313" key="2">
    <source>
        <dbReference type="EMBL" id="RXG14272.1"/>
    </source>
</evidence>
<dbReference type="Gene3D" id="3.10.50.30">
    <property type="entry name" value="Transcription elongation factor, GreA/GreB, C-terminal domain"/>
    <property type="match status" value="1"/>
</dbReference>
<dbReference type="AlphaFoldDB" id="A0A4Q0NTD7"/>
<dbReference type="OrthoDB" id="192847at2"/>
<dbReference type="InterPro" id="IPR036953">
    <property type="entry name" value="GreA/GreB_C_sf"/>
</dbReference>
<feature type="domain" description="Transcription elongation factor GreA/GreB C-terminal" evidence="1">
    <location>
        <begin position="54"/>
        <end position="124"/>
    </location>
</feature>
<dbReference type="GO" id="GO:0003677">
    <property type="term" value="F:DNA binding"/>
    <property type="evidence" value="ECO:0007669"/>
    <property type="project" value="InterPro"/>
</dbReference>
<dbReference type="GO" id="GO:0032784">
    <property type="term" value="P:regulation of DNA-templated transcription elongation"/>
    <property type="evidence" value="ECO:0007669"/>
    <property type="project" value="InterPro"/>
</dbReference>
<dbReference type="InterPro" id="IPR023459">
    <property type="entry name" value="Tscrpt_elong_fac_GreA/B_fam"/>
</dbReference>
<accession>A0A4Q0NTD7</accession>
<reference evidence="2 3" key="1">
    <citation type="submission" date="2018-07" db="EMBL/GenBank/DDBJ databases">
        <title>Leeuwenhoekiella genomics.</title>
        <authorList>
            <person name="Tahon G."/>
            <person name="Willems A."/>
        </authorList>
    </citation>
    <scope>NUCLEOTIDE SEQUENCE [LARGE SCALE GENOMIC DNA]</scope>
    <source>
        <strain evidence="2 3">R-50232</strain>
    </source>
</reference>
<dbReference type="PANTHER" id="PTHR30437:SF5">
    <property type="entry name" value="REGULATOR OF NUCLEOSIDE DIPHOSPHATE KINASE"/>
    <property type="match status" value="1"/>
</dbReference>
<dbReference type="RefSeq" id="WP_128761677.1">
    <property type="nucleotide sequence ID" value="NZ_QOVI01000004.1"/>
</dbReference>
<proteinExistence type="predicted"/>
<organism evidence="2 3">
    <name type="scientific">Leeuwenhoekiella aestuarii</name>
    <dbReference type="NCBI Taxonomy" id="2249426"/>
    <lineage>
        <taxon>Bacteria</taxon>
        <taxon>Pseudomonadati</taxon>
        <taxon>Bacteroidota</taxon>
        <taxon>Flavobacteriia</taxon>
        <taxon>Flavobacteriales</taxon>
        <taxon>Flavobacteriaceae</taxon>
        <taxon>Leeuwenhoekiella</taxon>
    </lineage>
</organism>
<keyword evidence="2" id="KW-0808">Transferase</keyword>
<dbReference type="Proteomes" id="UP000289821">
    <property type="component" value="Unassembled WGS sequence"/>
</dbReference>
<keyword evidence="3" id="KW-1185">Reference proteome</keyword>
<gene>
    <name evidence="2" type="ORF">DSM04_104380</name>
</gene>
<dbReference type="GO" id="GO:0070063">
    <property type="term" value="F:RNA polymerase binding"/>
    <property type="evidence" value="ECO:0007669"/>
    <property type="project" value="InterPro"/>
</dbReference>
<evidence type="ECO:0000259" key="1">
    <source>
        <dbReference type="Pfam" id="PF01272"/>
    </source>
</evidence>
<dbReference type="EMBL" id="QOVI01000004">
    <property type="protein sequence ID" value="RXG14272.1"/>
    <property type="molecule type" value="Genomic_DNA"/>
</dbReference>
<dbReference type="GO" id="GO:0006354">
    <property type="term" value="P:DNA-templated transcription elongation"/>
    <property type="evidence" value="ECO:0007669"/>
    <property type="project" value="TreeGrafter"/>
</dbReference>
<protein>
    <submittedName>
        <fullName evidence="2">Regulator of nucleoside diphosphate kinase</fullName>
    </submittedName>
</protein>
<sequence length="137" mass="15417">MKYGSLILEKKEYVLLKRIMNVSYHLDDPLVRKSINNLNAELQAAIICDDPEVPEDVVRFNSKVIVAWEDWEQDFYVVSPAKSNLAEKRISVMAPMGAALIGYSTGDEVIWDFPNGSKSLLIKGVFQQQVSIDGNIL</sequence>